<dbReference type="AlphaFoldDB" id="A0A1Y5FD08"/>
<comment type="caution">
    <text evidence="1">The sequence shown here is derived from an EMBL/GenBank/DDBJ whole genome shotgun (WGS) entry which is preliminary data.</text>
</comment>
<dbReference type="Proteomes" id="UP000196531">
    <property type="component" value="Unassembled WGS sequence"/>
</dbReference>
<evidence type="ECO:0000313" key="2">
    <source>
        <dbReference type="Proteomes" id="UP000196531"/>
    </source>
</evidence>
<name>A0A1Y5FD08_9BACT</name>
<gene>
    <name evidence="1" type="ORF">A9Q84_02750</name>
</gene>
<organism evidence="1 2">
    <name type="scientific">Halobacteriovorax marinus</name>
    <dbReference type="NCBI Taxonomy" id="97084"/>
    <lineage>
        <taxon>Bacteria</taxon>
        <taxon>Pseudomonadati</taxon>
        <taxon>Bdellovibrionota</taxon>
        <taxon>Bacteriovoracia</taxon>
        <taxon>Bacteriovoracales</taxon>
        <taxon>Halobacteriovoraceae</taxon>
        <taxon>Halobacteriovorax</taxon>
    </lineage>
</organism>
<protein>
    <submittedName>
        <fullName evidence="1">Uncharacterized protein</fullName>
    </submittedName>
</protein>
<accession>A0A1Y5FD08</accession>
<sequence>MREKSKIKQFLIATVIMTATPNILGAEELSLKCVKAKEALTALDTLVFKTPITEGQSTLEDLHKKQAALKAEKSIIESLQKMHKERREFYKKLNPRHKDSFYNKDIKESYTAIQKQLMSNNILASITAGIDVVLSNEMLFDKDKLKTKDLAVIKEFYEGNKDEEDWNSLHPDEKLFILAGDNPYSFFQRRCKELASDVSDDGRKYTQGCDNFIKIKKSTFGLAWKNDPQEVVEKVTNRFFKAFTDANGYEINKKGQYLSSGRSRGEKQVQNVTLEKILKEEIKPHHIDLPTLNTERVYLSKALNGLDEYSGDGYSNRTEQESLYSKFNVTNAKDSKTLMRDEAEPHKLRKLEKDYASATKCFTRELLSIPPSDSCKDKTKPLEKYFDGIKNLQAGNLKSGDEIIKQLKENKDLKKFNIKNLMANNKHDIACALEALSLNLNDQESKDKMNFLFDKVCKPEGSKVNPFVESSAGKYENTEELWNCLDNLNDDENYEGTNKKIAKIDEGLKANAKSIEAYTNSPESNKYNGIFKYAALIASKECSKESKQNFATCEGENHNLSKLTLGVPGESFVTNLNQLDWAMQGKERTEEFLTPISQECGAANEKYRKQKSAASQKASKVPMPSENLETIQSICSLIKGDLRSVIASVPSPKQKALLSKYKFKYNTSTGNMDSQERTSKTSMIGKSFLRTALPTAIGLGISEMGHRRMVPIQQQQAIYKKNYMYTMNNPEFWFGTNDLFSQGGYGLTGSPAYYDLSQ</sequence>
<dbReference type="EMBL" id="MAAO01000002">
    <property type="protein sequence ID" value="OUR99968.1"/>
    <property type="molecule type" value="Genomic_DNA"/>
</dbReference>
<proteinExistence type="predicted"/>
<evidence type="ECO:0000313" key="1">
    <source>
        <dbReference type="EMBL" id="OUR99968.1"/>
    </source>
</evidence>
<reference evidence="2" key="1">
    <citation type="journal article" date="2017" name="Proc. Natl. Acad. Sci. U.S.A.">
        <title>Simulation of Deepwater Horizon oil plume reveals substrate specialization within a complex community of hydrocarbon-degraders.</title>
        <authorList>
            <person name="Hu P."/>
            <person name="Dubinsky E.A."/>
            <person name="Probst A.J."/>
            <person name="Wang J."/>
            <person name="Sieber C.M.K."/>
            <person name="Tom L.M."/>
            <person name="Gardinali P."/>
            <person name="Banfield J.F."/>
            <person name="Atlas R.M."/>
            <person name="Andersen G.L."/>
        </authorList>
    </citation>
    <scope>NUCLEOTIDE SEQUENCE [LARGE SCALE GENOMIC DNA]</scope>
</reference>